<dbReference type="Pfam" id="PF01159">
    <property type="entry name" value="Ribosomal_L6e"/>
    <property type="match status" value="1"/>
</dbReference>
<sequence length="58" mass="6904">KTCTEEELFAEKEVKYVPSEQRKADQKFLDEEVLKAIKAHPEDKVIRRYLKTMFSMPT</sequence>
<dbReference type="EMBL" id="JBEHCU010000920">
    <property type="protein sequence ID" value="KAL1404002.1"/>
    <property type="molecule type" value="Genomic_DNA"/>
</dbReference>
<dbReference type="Proteomes" id="UP001562425">
    <property type="component" value="Unassembled WGS sequence"/>
</dbReference>
<dbReference type="InterPro" id="IPR000915">
    <property type="entry name" value="60S_ribosomal_eL6"/>
</dbReference>
<feature type="non-terminal residue" evidence="1">
    <location>
        <position position="1"/>
    </location>
</feature>
<accession>A0ABD1DYN3</accession>
<reference evidence="1 2" key="1">
    <citation type="submission" date="2024-05" db="EMBL/GenBank/DDBJ databases">
        <title>Culex pipiens pipiens assembly and annotation.</title>
        <authorList>
            <person name="Alout H."/>
            <person name="Durand T."/>
        </authorList>
    </citation>
    <scope>NUCLEOTIDE SEQUENCE [LARGE SCALE GENOMIC DNA]</scope>
    <source>
        <strain evidence="1">HA-2024</strain>
        <tissue evidence="1">Whole body</tissue>
    </source>
</reference>
<comment type="caution">
    <text evidence="1">The sequence shown here is derived from an EMBL/GenBank/DDBJ whole genome shotgun (WGS) entry which is preliminary data.</text>
</comment>
<proteinExistence type="predicted"/>
<gene>
    <name evidence="1" type="ORF">pipiens_019107</name>
</gene>
<keyword evidence="2" id="KW-1185">Reference proteome</keyword>
<protein>
    <submittedName>
        <fullName evidence="1">Uncharacterized protein</fullName>
    </submittedName>
</protein>
<dbReference type="AlphaFoldDB" id="A0ABD1DYN3"/>
<evidence type="ECO:0000313" key="2">
    <source>
        <dbReference type="Proteomes" id="UP001562425"/>
    </source>
</evidence>
<name>A0ABD1DYN3_CULPP</name>
<evidence type="ECO:0000313" key="1">
    <source>
        <dbReference type="EMBL" id="KAL1404002.1"/>
    </source>
</evidence>
<organism evidence="1 2">
    <name type="scientific">Culex pipiens pipiens</name>
    <name type="common">Northern house mosquito</name>
    <dbReference type="NCBI Taxonomy" id="38569"/>
    <lineage>
        <taxon>Eukaryota</taxon>
        <taxon>Metazoa</taxon>
        <taxon>Ecdysozoa</taxon>
        <taxon>Arthropoda</taxon>
        <taxon>Hexapoda</taxon>
        <taxon>Insecta</taxon>
        <taxon>Pterygota</taxon>
        <taxon>Neoptera</taxon>
        <taxon>Endopterygota</taxon>
        <taxon>Diptera</taxon>
        <taxon>Nematocera</taxon>
        <taxon>Culicoidea</taxon>
        <taxon>Culicidae</taxon>
        <taxon>Culicinae</taxon>
        <taxon>Culicini</taxon>
        <taxon>Culex</taxon>
        <taxon>Culex</taxon>
    </lineage>
</organism>